<feature type="non-terminal residue" evidence="2">
    <location>
        <position position="1"/>
    </location>
</feature>
<feature type="domain" description="Tc1-like transposase DDE" evidence="1">
    <location>
        <begin position="6"/>
        <end position="157"/>
    </location>
</feature>
<dbReference type="EMBL" id="CAMKVN010015596">
    <property type="protein sequence ID" value="CAI2197098.1"/>
    <property type="molecule type" value="Genomic_DNA"/>
</dbReference>
<dbReference type="InterPro" id="IPR038717">
    <property type="entry name" value="Tc1-like_DDE_dom"/>
</dbReference>
<evidence type="ECO:0000259" key="1">
    <source>
        <dbReference type="Pfam" id="PF13358"/>
    </source>
</evidence>
<reference evidence="2" key="1">
    <citation type="submission" date="2022-08" db="EMBL/GenBank/DDBJ databases">
        <authorList>
            <person name="Kallberg Y."/>
            <person name="Tangrot J."/>
            <person name="Rosling A."/>
        </authorList>
    </citation>
    <scope>NUCLEOTIDE SEQUENCE</scope>
    <source>
        <strain evidence="2">Wild A</strain>
    </source>
</reference>
<dbReference type="AlphaFoldDB" id="A0A9W4T989"/>
<dbReference type="Pfam" id="PF13358">
    <property type="entry name" value="DDE_3"/>
    <property type="match status" value="1"/>
</dbReference>
<keyword evidence="3" id="KW-1185">Reference proteome</keyword>
<gene>
    <name evidence="2" type="ORF">FWILDA_LOCUS17906</name>
</gene>
<evidence type="ECO:0000313" key="2">
    <source>
        <dbReference type="EMBL" id="CAI2197098.1"/>
    </source>
</evidence>
<dbReference type="OrthoDB" id="2266637at2759"/>
<protein>
    <submittedName>
        <fullName evidence="2">15718_t:CDS:1</fullName>
    </submittedName>
</protein>
<comment type="caution">
    <text evidence="2">The sequence shown here is derived from an EMBL/GenBank/DDBJ whole genome shotgun (WGS) entry which is preliminary data.</text>
</comment>
<name>A0A9W4T989_9GLOM</name>
<sequence>TAPSKLLALDECSFHLNEAPRRGYSLKGTRAISQRPGNKGVNHSLILCIQFLESQGVIHYELIKGGLKTQSFHDFLIGINLSSQEKHYLFLDNAKVHHAKNSCLKLGLPTVRELLESKNIEPVYSVPYTPELNPVEMCFNIIRQSVEKQRPRTFGELELAIDKAIANLQQKNFIELFRHAFAKVDCLESIFQSLDKNNPHRMEVETRREQFRLELKEKLKNISDSEEIQEIKEIIHKFKADKDYTYSPNVETEY</sequence>
<proteinExistence type="predicted"/>
<organism evidence="2 3">
    <name type="scientific">Funneliformis geosporum</name>
    <dbReference type="NCBI Taxonomy" id="1117311"/>
    <lineage>
        <taxon>Eukaryota</taxon>
        <taxon>Fungi</taxon>
        <taxon>Fungi incertae sedis</taxon>
        <taxon>Mucoromycota</taxon>
        <taxon>Glomeromycotina</taxon>
        <taxon>Glomeromycetes</taxon>
        <taxon>Glomerales</taxon>
        <taxon>Glomeraceae</taxon>
        <taxon>Funneliformis</taxon>
    </lineage>
</organism>
<dbReference type="Gene3D" id="3.30.420.10">
    <property type="entry name" value="Ribonuclease H-like superfamily/Ribonuclease H"/>
    <property type="match status" value="1"/>
</dbReference>
<accession>A0A9W4T989</accession>
<evidence type="ECO:0000313" key="3">
    <source>
        <dbReference type="Proteomes" id="UP001153678"/>
    </source>
</evidence>
<dbReference type="Proteomes" id="UP001153678">
    <property type="component" value="Unassembled WGS sequence"/>
</dbReference>
<dbReference type="GO" id="GO:0003676">
    <property type="term" value="F:nucleic acid binding"/>
    <property type="evidence" value="ECO:0007669"/>
    <property type="project" value="InterPro"/>
</dbReference>
<dbReference type="InterPro" id="IPR036397">
    <property type="entry name" value="RNaseH_sf"/>
</dbReference>